<organism evidence="2 3">
    <name type="scientific">Coprinellus micaceus</name>
    <name type="common">Glistening ink-cap mushroom</name>
    <name type="synonym">Coprinus micaceus</name>
    <dbReference type="NCBI Taxonomy" id="71717"/>
    <lineage>
        <taxon>Eukaryota</taxon>
        <taxon>Fungi</taxon>
        <taxon>Dikarya</taxon>
        <taxon>Basidiomycota</taxon>
        <taxon>Agaricomycotina</taxon>
        <taxon>Agaricomycetes</taxon>
        <taxon>Agaricomycetidae</taxon>
        <taxon>Agaricales</taxon>
        <taxon>Agaricineae</taxon>
        <taxon>Psathyrellaceae</taxon>
        <taxon>Coprinellus</taxon>
    </lineage>
</organism>
<name>A0A4Y7SCX7_COPMI</name>
<keyword evidence="3" id="KW-1185">Reference proteome</keyword>
<comment type="caution">
    <text evidence="2">The sequence shown here is derived from an EMBL/GenBank/DDBJ whole genome shotgun (WGS) entry which is preliminary data.</text>
</comment>
<dbReference type="Proteomes" id="UP000298030">
    <property type="component" value="Unassembled WGS sequence"/>
</dbReference>
<evidence type="ECO:0000313" key="3">
    <source>
        <dbReference type="Proteomes" id="UP000298030"/>
    </source>
</evidence>
<dbReference type="EMBL" id="QPFP01000230">
    <property type="protein sequence ID" value="TEB18746.1"/>
    <property type="molecule type" value="Genomic_DNA"/>
</dbReference>
<protein>
    <submittedName>
        <fullName evidence="2">Uncharacterized protein</fullName>
    </submittedName>
</protein>
<feature type="compositionally biased region" description="Acidic residues" evidence="1">
    <location>
        <begin position="187"/>
        <end position="197"/>
    </location>
</feature>
<evidence type="ECO:0000256" key="1">
    <source>
        <dbReference type="SAM" id="MobiDB-lite"/>
    </source>
</evidence>
<accession>A0A4Y7SCX7</accession>
<reference evidence="2 3" key="1">
    <citation type="journal article" date="2019" name="Nat. Ecol. Evol.">
        <title>Megaphylogeny resolves global patterns of mushroom evolution.</title>
        <authorList>
            <person name="Varga T."/>
            <person name="Krizsan K."/>
            <person name="Foldi C."/>
            <person name="Dima B."/>
            <person name="Sanchez-Garcia M."/>
            <person name="Sanchez-Ramirez S."/>
            <person name="Szollosi G.J."/>
            <person name="Szarkandi J.G."/>
            <person name="Papp V."/>
            <person name="Albert L."/>
            <person name="Andreopoulos W."/>
            <person name="Angelini C."/>
            <person name="Antonin V."/>
            <person name="Barry K.W."/>
            <person name="Bougher N.L."/>
            <person name="Buchanan P."/>
            <person name="Buyck B."/>
            <person name="Bense V."/>
            <person name="Catcheside P."/>
            <person name="Chovatia M."/>
            <person name="Cooper J."/>
            <person name="Damon W."/>
            <person name="Desjardin D."/>
            <person name="Finy P."/>
            <person name="Geml J."/>
            <person name="Haridas S."/>
            <person name="Hughes K."/>
            <person name="Justo A."/>
            <person name="Karasinski D."/>
            <person name="Kautmanova I."/>
            <person name="Kiss B."/>
            <person name="Kocsube S."/>
            <person name="Kotiranta H."/>
            <person name="LaButti K.M."/>
            <person name="Lechner B.E."/>
            <person name="Liimatainen K."/>
            <person name="Lipzen A."/>
            <person name="Lukacs Z."/>
            <person name="Mihaltcheva S."/>
            <person name="Morgado L.N."/>
            <person name="Niskanen T."/>
            <person name="Noordeloos M.E."/>
            <person name="Ohm R.A."/>
            <person name="Ortiz-Santana B."/>
            <person name="Ovrebo C."/>
            <person name="Racz N."/>
            <person name="Riley R."/>
            <person name="Savchenko A."/>
            <person name="Shiryaev A."/>
            <person name="Soop K."/>
            <person name="Spirin V."/>
            <person name="Szebenyi C."/>
            <person name="Tomsovsky M."/>
            <person name="Tulloss R.E."/>
            <person name="Uehling J."/>
            <person name="Grigoriev I.V."/>
            <person name="Vagvolgyi C."/>
            <person name="Papp T."/>
            <person name="Martin F.M."/>
            <person name="Miettinen O."/>
            <person name="Hibbett D.S."/>
            <person name="Nagy L.G."/>
        </authorList>
    </citation>
    <scope>NUCLEOTIDE SEQUENCE [LARGE SCALE GENOMIC DNA]</scope>
    <source>
        <strain evidence="2 3">FP101781</strain>
    </source>
</reference>
<feature type="region of interest" description="Disordered" evidence="1">
    <location>
        <begin position="175"/>
        <end position="197"/>
    </location>
</feature>
<proteinExistence type="predicted"/>
<evidence type="ECO:0000313" key="2">
    <source>
        <dbReference type="EMBL" id="TEB18746.1"/>
    </source>
</evidence>
<sequence>MCQPAPTDEWRNVTGSVGRLTVSPLSVYKGSAGVPPAHRVGVVVVVGHGKGNRVDGSTGRERPHCVQATADNSGASVDGFSKAHAVGRSTDPQAERPTVRRQQRCVGRRIGRGESGLACGDGMDNTSALFNSCITARVVGRSMDPHAESGLLWPGNISASDQYRQRAACFVWHPKGNNGASGSSDSGDSDDDCGGGN</sequence>
<dbReference type="AlphaFoldDB" id="A0A4Y7SCX7"/>
<gene>
    <name evidence="2" type="ORF">FA13DRAFT_1719560</name>
</gene>